<evidence type="ECO:0000313" key="10">
    <source>
        <dbReference type="EMBL" id="HHN52781.1"/>
    </source>
</evidence>
<dbReference type="Pfam" id="PF19290">
    <property type="entry name" value="PmbA_TldD_2nd"/>
    <property type="match status" value="1"/>
</dbReference>
<sequence length="485" mass="53790">MSGSMDVEDLLEFVLKRGGELGASYVEARFQRDHQSQIVLKNGVPEVSADVVERGVSVRLLYRGSLGFAYVNQLDRASLRKAVAAAFDMAKAAATRSQDVKMSEEKLVKASDIKRPRIRYDDVDNRDKIELLKEADAAGVEAADKLGVKLVSRFIELGKWSTEKHVVNSDGGDVRFTVERATANYIITAYHPQRGVVQRFENLGESSGWEAVERWDLPGRLAEEARDISKALLKGVEPPREPVDVVLGSEIVGLVCHESCGHPGEADRMLGREAAQAGETYVKPELLGTRIGSEHVTVVDDPRLPRSFGYYLYDDECVATSERVLIDKGVLSGLLHNRETAAELGTHSNGASRANSYSKEPIVRMANTYLKPGDHSLEELFEIMRNGVYIKSYQEWNIDDRRWNQRYVGVVAYRVRDGKLAEMIRDPVVDLTTKGLWSSVKAVADDLKFYAGYCGKGDPMQGIPVWFGGPSVLLSSVRLGVRRPA</sequence>
<keyword evidence="3" id="KW-0378">Hydrolase</keyword>
<evidence type="ECO:0000256" key="4">
    <source>
        <dbReference type="ARBA" id="ARBA00023049"/>
    </source>
</evidence>
<evidence type="ECO:0000256" key="3">
    <source>
        <dbReference type="ARBA" id="ARBA00022801"/>
    </source>
</evidence>
<dbReference type="EMBL" id="DTAD01000001">
    <property type="protein sequence ID" value="HGN89515.1"/>
    <property type="molecule type" value="Genomic_DNA"/>
</dbReference>
<dbReference type="PANTHER" id="PTHR30624:SF11">
    <property type="entry name" value="ZINC-DEPENDENT PROTEASE, TLDD_PMBA FAMILY"/>
    <property type="match status" value="1"/>
</dbReference>
<evidence type="ECO:0000259" key="6">
    <source>
        <dbReference type="Pfam" id="PF19289"/>
    </source>
</evidence>
<comment type="similarity">
    <text evidence="1">Belongs to the peptidase U62 family.</text>
</comment>
<name>A0A7C4I5J4_CALS0</name>
<dbReference type="EMBL" id="DRXG01000124">
    <property type="protein sequence ID" value="HHN52781.1"/>
    <property type="molecule type" value="Genomic_DNA"/>
</dbReference>
<dbReference type="Pfam" id="PF19289">
    <property type="entry name" value="PmbA_TldD_3rd"/>
    <property type="match status" value="1"/>
</dbReference>
<dbReference type="GO" id="GO:0006508">
    <property type="term" value="P:proteolysis"/>
    <property type="evidence" value="ECO:0007669"/>
    <property type="project" value="UniProtKB-KW"/>
</dbReference>
<evidence type="ECO:0000259" key="7">
    <source>
        <dbReference type="Pfam" id="PF19290"/>
    </source>
</evidence>
<dbReference type="InterPro" id="IPR051463">
    <property type="entry name" value="Peptidase_U62_metallo"/>
</dbReference>
<accession>A0A7C4I5J4</accession>
<dbReference type="InterPro" id="IPR045570">
    <property type="entry name" value="Metalloprtase-TldD/E_cen_dom"/>
</dbReference>
<dbReference type="InterPro" id="IPR045569">
    <property type="entry name" value="Metalloprtase-TldD/E_C"/>
</dbReference>
<dbReference type="Gene3D" id="3.30.2290.10">
    <property type="entry name" value="PmbA/TldD superfamily"/>
    <property type="match status" value="1"/>
</dbReference>
<dbReference type="SUPFAM" id="SSF111283">
    <property type="entry name" value="Putative modulator of DNA gyrase, PmbA/TldD"/>
    <property type="match status" value="1"/>
</dbReference>
<protein>
    <submittedName>
        <fullName evidence="9">TldD/PmbA family protein</fullName>
    </submittedName>
</protein>
<feature type="domain" description="Metalloprotease TldD/E C-terminal" evidence="6">
    <location>
        <begin position="243"/>
        <end position="479"/>
    </location>
</feature>
<dbReference type="PANTHER" id="PTHR30624">
    <property type="entry name" value="UNCHARACTERIZED PROTEIN TLDD AND PMBA"/>
    <property type="match status" value="1"/>
</dbReference>
<keyword evidence="4" id="KW-0482">Metalloprotease</keyword>
<reference evidence="9" key="1">
    <citation type="journal article" date="2020" name="mSystems">
        <title>Genome- and Community-Level Interaction Insights into Carbon Utilization and Element Cycling Functions of Hydrothermarchaeota in Hydrothermal Sediment.</title>
        <authorList>
            <person name="Zhou Z."/>
            <person name="Liu Y."/>
            <person name="Xu W."/>
            <person name="Pan J."/>
            <person name="Luo Z.H."/>
            <person name="Li M."/>
        </authorList>
    </citation>
    <scope>NUCLEOTIDE SEQUENCE [LARGE SCALE GENOMIC DNA]</scope>
    <source>
        <strain evidence="10">SpSt-1073</strain>
        <strain evidence="9">SpSt-613</strain>
        <strain evidence="8">SpSt-669</strain>
    </source>
</reference>
<evidence type="ECO:0000256" key="2">
    <source>
        <dbReference type="ARBA" id="ARBA00022670"/>
    </source>
</evidence>
<dbReference type="AlphaFoldDB" id="A0A7C4I5J4"/>
<evidence type="ECO:0000256" key="1">
    <source>
        <dbReference type="ARBA" id="ARBA00005836"/>
    </source>
</evidence>
<dbReference type="GO" id="GO:0008237">
    <property type="term" value="F:metallopeptidase activity"/>
    <property type="evidence" value="ECO:0007669"/>
    <property type="project" value="UniProtKB-KW"/>
</dbReference>
<evidence type="ECO:0000259" key="5">
    <source>
        <dbReference type="Pfam" id="PF01523"/>
    </source>
</evidence>
<dbReference type="GO" id="GO:0005829">
    <property type="term" value="C:cytosol"/>
    <property type="evidence" value="ECO:0007669"/>
    <property type="project" value="TreeGrafter"/>
</dbReference>
<proteinExistence type="inferred from homology"/>
<feature type="domain" description="Metalloprotease TldD/E N-terminal" evidence="5">
    <location>
        <begin position="26"/>
        <end position="90"/>
    </location>
</feature>
<keyword evidence="2" id="KW-0645">Protease</keyword>
<comment type="caution">
    <text evidence="9">The sequence shown here is derived from an EMBL/GenBank/DDBJ whole genome shotgun (WGS) entry which is preliminary data.</text>
</comment>
<dbReference type="Pfam" id="PF01523">
    <property type="entry name" value="PmbA_TldD_1st"/>
    <property type="match status" value="1"/>
</dbReference>
<dbReference type="PIRSF" id="PIRSF004919">
    <property type="entry name" value="TldD"/>
    <property type="match status" value="1"/>
</dbReference>
<dbReference type="InterPro" id="IPR036059">
    <property type="entry name" value="TldD/PmbA_sf"/>
</dbReference>
<feature type="domain" description="Metalloprotease TldD/E central" evidence="7">
    <location>
        <begin position="121"/>
        <end position="233"/>
    </location>
</feature>
<evidence type="ECO:0000313" key="9">
    <source>
        <dbReference type="EMBL" id="HGN89515.1"/>
    </source>
</evidence>
<organism evidence="9">
    <name type="scientific">Caldiarchaeum subterraneum</name>
    <dbReference type="NCBI Taxonomy" id="311458"/>
    <lineage>
        <taxon>Archaea</taxon>
        <taxon>Nitrososphaerota</taxon>
        <taxon>Candidatus Caldarchaeales</taxon>
        <taxon>Candidatus Caldarchaeaceae</taxon>
        <taxon>Candidatus Caldarchaeum</taxon>
    </lineage>
</organism>
<dbReference type="EMBL" id="DTCM01000034">
    <property type="protein sequence ID" value="HGL40600.1"/>
    <property type="molecule type" value="Genomic_DNA"/>
</dbReference>
<dbReference type="InterPro" id="IPR025502">
    <property type="entry name" value="TldD"/>
</dbReference>
<dbReference type="InterPro" id="IPR002510">
    <property type="entry name" value="Metalloprtase-TldD/E_N"/>
</dbReference>
<gene>
    <name evidence="10" type="ORF">ENM30_05660</name>
    <name evidence="9" type="ORF">ENT82_00080</name>
    <name evidence="8" type="ORF">ENU43_02915</name>
</gene>
<evidence type="ECO:0000313" key="8">
    <source>
        <dbReference type="EMBL" id="HGL40600.1"/>
    </source>
</evidence>
<dbReference type="InterPro" id="IPR035068">
    <property type="entry name" value="TldD/PmbA_N"/>
</dbReference>